<keyword evidence="3" id="KW-0238">DNA-binding</keyword>
<evidence type="ECO:0000313" key="7">
    <source>
        <dbReference type="Proteomes" id="UP000218891"/>
    </source>
</evidence>
<dbReference type="Proteomes" id="UP000218891">
    <property type="component" value="Chromosome"/>
</dbReference>
<dbReference type="Pfam" id="PF03466">
    <property type="entry name" value="LysR_substrate"/>
    <property type="match status" value="1"/>
</dbReference>
<comment type="similarity">
    <text evidence="1">Belongs to the LysR transcriptional regulatory family.</text>
</comment>
<dbReference type="InterPro" id="IPR036390">
    <property type="entry name" value="WH_DNA-bd_sf"/>
</dbReference>
<reference evidence="6 7" key="4">
    <citation type="journal article" date="2018" name="Environ. Microbiol. Rep.">
        <title>Phylogenetic distribution of roseobacticides in the Roseobacter group and their effect on microalgae.</title>
        <authorList>
            <person name="Sonnenschein E.C."/>
            <person name="Phippen C.B."/>
            <person name="Bentzon-Tilia M."/>
            <person name="Rasmussen S.A."/>
            <person name="Nielsen K.F."/>
            <person name="Gram L."/>
        </authorList>
    </citation>
    <scope>NUCLEOTIDE SEQUENCE [LARGE SCALE GENOMIC DNA]</scope>
    <source>
        <strain evidence="6 7">P36</strain>
    </source>
</reference>
<organism evidence="6 7">
    <name type="scientific">Phaeobacter piscinae</name>
    <dbReference type="NCBI Taxonomy" id="1580596"/>
    <lineage>
        <taxon>Bacteria</taxon>
        <taxon>Pseudomonadati</taxon>
        <taxon>Pseudomonadota</taxon>
        <taxon>Alphaproteobacteria</taxon>
        <taxon>Rhodobacterales</taxon>
        <taxon>Roseobacteraceae</taxon>
        <taxon>Phaeobacter</taxon>
    </lineage>
</organism>
<reference evidence="6 7" key="2">
    <citation type="journal article" date="2017" name="Genome Biol. Evol.">
        <title>Trajectories and Drivers of Genome Evolution in Surface-Associated Marine Phaeobacter.</title>
        <authorList>
            <person name="Freese H.M."/>
            <person name="Sikorski J."/>
            <person name="Bunk B."/>
            <person name="Scheuner C."/>
            <person name="Meier-Kolthoff J.P."/>
            <person name="Sproer C."/>
            <person name="Gram L."/>
            <person name="Overmann J."/>
        </authorList>
    </citation>
    <scope>NUCLEOTIDE SEQUENCE [LARGE SCALE GENOMIC DNA]</scope>
    <source>
        <strain evidence="6 7">P36</strain>
    </source>
</reference>
<keyword evidence="7" id="KW-1185">Reference proteome</keyword>
<dbReference type="RefSeq" id="WP_040179544.1">
    <property type="nucleotide sequence ID" value="NZ_CP010643.1"/>
</dbReference>
<evidence type="ECO:0000256" key="3">
    <source>
        <dbReference type="ARBA" id="ARBA00023125"/>
    </source>
</evidence>
<dbReference type="PANTHER" id="PTHR30419">
    <property type="entry name" value="HTH-TYPE TRANSCRIPTIONAL REGULATOR YBHD"/>
    <property type="match status" value="1"/>
</dbReference>
<reference evidence="6 7" key="3">
    <citation type="journal article" date="2017" name="Int. J. Syst. Evol. Microbiol.">
        <title>Adaptation of Surface-Associated Bacteria to the Open Ocean: A Genomically Distinct Subpopulation of Phaeobacter gallaeciensis Colonizes Pacific Mesozooplankton.</title>
        <authorList>
            <person name="Freese H.M."/>
            <person name="Methner A."/>
            <person name="Overmann J."/>
        </authorList>
    </citation>
    <scope>NUCLEOTIDE SEQUENCE [LARGE SCALE GENOMIC DNA]</scope>
    <source>
        <strain evidence="6 7">P36</strain>
    </source>
</reference>
<evidence type="ECO:0000256" key="2">
    <source>
        <dbReference type="ARBA" id="ARBA00023015"/>
    </source>
</evidence>
<evidence type="ECO:0000313" key="6">
    <source>
        <dbReference type="EMBL" id="ATG36671.1"/>
    </source>
</evidence>
<dbReference type="SUPFAM" id="SSF53850">
    <property type="entry name" value="Periplasmic binding protein-like II"/>
    <property type="match status" value="1"/>
</dbReference>
<dbReference type="InterPro" id="IPR005119">
    <property type="entry name" value="LysR_subst-bd"/>
</dbReference>
<name>A0ABN5DGS8_9RHOB</name>
<keyword evidence="4" id="KW-0804">Transcription</keyword>
<dbReference type="Pfam" id="PF00126">
    <property type="entry name" value="HTH_1"/>
    <property type="match status" value="1"/>
</dbReference>
<dbReference type="Gene3D" id="1.10.10.10">
    <property type="entry name" value="Winged helix-like DNA-binding domain superfamily/Winged helix DNA-binding domain"/>
    <property type="match status" value="1"/>
</dbReference>
<reference evidence="6 7" key="1">
    <citation type="journal article" date="2017" name="Front. Microbiol.">
        <title>Phaeobacter piscinae sp. nov., a species of the Roseobacter group and potential aquaculture probiont.</title>
        <authorList>
            <person name="Sonnenschein E.C."/>
            <person name="Phippen C.B.W."/>
            <person name="Nielsen K.F."/>
            <person name="Mateiu R.V."/>
            <person name="Melchiorsen J."/>
            <person name="Gram L."/>
            <person name="Overmann J."/>
            <person name="Freese H.M."/>
        </authorList>
    </citation>
    <scope>NUCLEOTIDE SEQUENCE [LARGE SCALE GENOMIC DNA]</scope>
    <source>
        <strain evidence="6 7">P36</strain>
    </source>
</reference>
<dbReference type="EMBL" id="CP010643">
    <property type="protein sequence ID" value="ATG36671.1"/>
    <property type="molecule type" value="Genomic_DNA"/>
</dbReference>
<proteinExistence type="inferred from homology"/>
<evidence type="ECO:0000256" key="4">
    <source>
        <dbReference type="ARBA" id="ARBA00023163"/>
    </source>
</evidence>
<dbReference type="InterPro" id="IPR050950">
    <property type="entry name" value="HTH-type_LysR_regulators"/>
</dbReference>
<gene>
    <name evidence="6" type="ORF">PhaeoP36_02559</name>
</gene>
<feature type="domain" description="HTH lysR-type" evidence="5">
    <location>
        <begin position="3"/>
        <end position="60"/>
    </location>
</feature>
<dbReference type="InterPro" id="IPR000847">
    <property type="entry name" value="LysR_HTH_N"/>
</dbReference>
<protein>
    <submittedName>
        <fullName evidence="6">Transcriptional regulator, LysR family</fullName>
    </submittedName>
</protein>
<dbReference type="Gene3D" id="3.40.190.290">
    <property type="match status" value="1"/>
</dbReference>
<sequence>MKIDPRHLELLFAIVDRGGLTEGAELLGKSQPSLSRSLAMLEERVGAPLFEPGKRPLQPTELGLALAEEGRKVFHAVRRSGVVLEQFQRGKSGAVRVAGTPVFLDGVISPMIAEFQMGYPGVRIDQSYGYPGDLIPKLREGILDLAILPMRQASIPEGFSFDQILPGRNVIACRAGHPLVRRGAVRLPEIAQYSWIAPPADSPLYHDLRAVLEGIGVKDFKVSFSGGSLSAVVSILTGSDALTVLPFSVVFMMRRLKSVSALPIRIGDPDRHLGILCNEAKPMRPSVKRFASYIRGEFKTLSSSITRVGQDAVWRP</sequence>
<evidence type="ECO:0000259" key="5">
    <source>
        <dbReference type="PROSITE" id="PS50931"/>
    </source>
</evidence>
<dbReference type="PANTHER" id="PTHR30419:SF8">
    <property type="entry name" value="NITROGEN ASSIMILATION TRANSCRIPTIONAL ACTIVATOR-RELATED"/>
    <property type="match status" value="1"/>
</dbReference>
<evidence type="ECO:0000256" key="1">
    <source>
        <dbReference type="ARBA" id="ARBA00009437"/>
    </source>
</evidence>
<accession>A0ABN5DGS8</accession>
<dbReference type="PROSITE" id="PS50931">
    <property type="entry name" value="HTH_LYSR"/>
    <property type="match status" value="1"/>
</dbReference>
<dbReference type="SUPFAM" id="SSF46785">
    <property type="entry name" value="Winged helix' DNA-binding domain"/>
    <property type="match status" value="1"/>
</dbReference>
<keyword evidence="2" id="KW-0805">Transcription regulation</keyword>
<dbReference type="InterPro" id="IPR036388">
    <property type="entry name" value="WH-like_DNA-bd_sf"/>
</dbReference>